<organism evidence="2 3">
    <name type="scientific">Hevea brasiliensis</name>
    <name type="common">Para rubber tree</name>
    <name type="synonym">Siphonia brasiliensis</name>
    <dbReference type="NCBI Taxonomy" id="3981"/>
    <lineage>
        <taxon>Eukaryota</taxon>
        <taxon>Viridiplantae</taxon>
        <taxon>Streptophyta</taxon>
        <taxon>Embryophyta</taxon>
        <taxon>Tracheophyta</taxon>
        <taxon>Spermatophyta</taxon>
        <taxon>Magnoliopsida</taxon>
        <taxon>eudicotyledons</taxon>
        <taxon>Gunneridae</taxon>
        <taxon>Pentapetalae</taxon>
        <taxon>rosids</taxon>
        <taxon>fabids</taxon>
        <taxon>Malpighiales</taxon>
        <taxon>Euphorbiaceae</taxon>
        <taxon>Crotonoideae</taxon>
        <taxon>Micrandreae</taxon>
        <taxon>Hevea</taxon>
    </lineage>
</organism>
<keyword evidence="3" id="KW-1185">Reference proteome</keyword>
<dbReference type="EMBL" id="JARPOI010000014">
    <property type="protein sequence ID" value="KAJ9159924.1"/>
    <property type="molecule type" value="Genomic_DNA"/>
</dbReference>
<proteinExistence type="predicted"/>
<evidence type="ECO:0000313" key="3">
    <source>
        <dbReference type="Proteomes" id="UP001174677"/>
    </source>
</evidence>
<comment type="caution">
    <text evidence="2">The sequence shown here is derived from an EMBL/GenBank/DDBJ whole genome shotgun (WGS) entry which is preliminary data.</text>
</comment>
<dbReference type="PANTHER" id="PTHR33731:SF2">
    <property type="entry name" value="ORGAN-SPECIFIC PROTEIN S2-LIKE"/>
    <property type="match status" value="1"/>
</dbReference>
<reference evidence="2" key="1">
    <citation type="journal article" date="2023" name="Plant Biotechnol. J.">
        <title>Chromosome-level wild Hevea brasiliensis genome provides new tools for genomic-assisted breeding and valuable loci to elevate rubber yield.</title>
        <authorList>
            <person name="Cheng H."/>
            <person name="Song X."/>
            <person name="Hu Y."/>
            <person name="Wu T."/>
            <person name="Yang Q."/>
            <person name="An Z."/>
            <person name="Feng S."/>
            <person name="Deng Z."/>
            <person name="Wu W."/>
            <person name="Zeng X."/>
            <person name="Tu M."/>
            <person name="Wang X."/>
            <person name="Huang H."/>
        </authorList>
    </citation>
    <scope>NUCLEOTIDE SEQUENCE</scope>
    <source>
        <strain evidence="2">MT/VB/25A 57/8</strain>
    </source>
</reference>
<accession>A0ABQ9L5D3</accession>
<sequence length="159" mass="18284">MKSFFALVPLFLLLLILSTANARKDVGEYWKGDMKGQPMPEAIKELLQTASTSFASNEKTDCHEYDVSIYHDDVGLQKKKILHERSSEKEFEPRPDVSIYHNDETLKPVSAATIYHNDVTLEVLEPRPDVRIYHDNTFFKQELESRPDVSIYHNDVGAK</sequence>
<keyword evidence="1" id="KW-0732">Signal</keyword>
<name>A0ABQ9L5D3_HEVBR</name>
<feature type="chain" id="PRO_5046575179" description="Organ-specific protein S2" evidence="1">
    <location>
        <begin position="23"/>
        <end position="159"/>
    </location>
</feature>
<gene>
    <name evidence="2" type="ORF">P3X46_025375</name>
</gene>
<dbReference type="Pfam" id="PF10950">
    <property type="entry name" value="Organ_specific"/>
    <property type="match status" value="1"/>
</dbReference>
<evidence type="ECO:0000256" key="1">
    <source>
        <dbReference type="SAM" id="SignalP"/>
    </source>
</evidence>
<dbReference type="Proteomes" id="UP001174677">
    <property type="component" value="Chromosome 14"/>
</dbReference>
<evidence type="ECO:0000313" key="2">
    <source>
        <dbReference type="EMBL" id="KAJ9159924.1"/>
    </source>
</evidence>
<protein>
    <recommendedName>
        <fullName evidence="4">Organ-specific protein S2</fullName>
    </recommendedName>
</protein>
<dbReference type="InterPro" id="IPR024489">
    <property type="entry name" value="Organ_specific_prot"/>
</dbReference>
<evidence type="ECO:0008006" key="4">
    <source>
        <dbReference type="Google" id="ProtNLM"/>
    </source>
</evidence>
<dbReference type="PANTHER" id="PTHR33731">
    <property type="entry name" value="PROTEIN, PUTATIVE-RELATED"/>
    <property type="match status" value="1"/>
</dbReference>
<feature type="signal peptide" evidence="1">
    <location>
        <begin position="1"/>
        <end position="22"/>
    </location>
</feature>